<comment type="similarity">
    <text evidence="8">Belongs to the methyl-accepting chemotaxis (MCP) protein family.</text>
</comment>
<evidence type="ECO:0000256" key="6">
    <source>
        <dbReference type="ARBA" id="ARBA00023136"/>
    </source>
</evidence>
<name>A0A6L5BZ90_9PSED</name>
<gene>
    <name evidence="12" type="ORF">FX983_00507</name>
</gene>
<evidence type="ECO:0000259" key="11">
    <source>
        <dbReference type="PROSITE" id="PS50885"/>
    </source>
</evidence>
<accession>A0A6L5BZ90</accession>
<evidence type="ECO:0000256" key="5">
    <source>
        <dbReference type="ARBA" id="ARBA00022989"/>
    </source>
</evidence>
<feature type="domain" description="Methyl-accepting transducer" evidence="10">
    <location>
        <begin position="376"/>
        <end position="612"/>
    </location>
</feature>
<dbReference type="FunFam" id="1.10.287.950:FF:000001">
    <property type="entry name" value="Methyl-accepting chemotaxis sensory transducer"/>
    <property type="match status" value="1"/>
</dbReference>
<evidence type="ECO:0000256" key="2">
    <source>
        <dbReference type="ARBA" id="ARBA00022475"/>
    </source>
</evidence>
<dbReference type="InterPro" id="IPR004090">
    <property type="entry name" value="Chemotax_Me-accpt_rcpt"/>
</dbReference>
<keyword evidence="2" id="KW-1003">Cell membrane</keyword>
<evidence type="ECO:0000256" key="7">
    <source>
        <dbReference type="ARBA" id="ARBA00023224"/>
    </source>
</evidence>
<evidence type="ECO:0000256" key="3">
    <source>
        <dbReference type="ARBA" id="ARBA00022481"/>
    </source>
</evidence>
<evidence type="ECO:0000256" key="9">
    <source>
        <dbReference type="PROSITE-ProRule" id="PRU00284"/>
    </source>
</evidence>
<dbReference type="GO" id="GO:0007165">
    <property type="term" value="P:signal transduction"/>
    <property type="evidence" value="ECO:0007669"/>
    <property type="project" value="UniProtKB-KW"/>
</dbReference>
<dbReference type="GO" id="GO:0006935">
    <property type="term" value="P:chemotaxis"/>
    <property type="evidence" value="ECO:0007669"/>
    <property type="project" value="InterPro"/>
</dbReference>
<dbReference type="GO" id="GO:0005886">
    <property type="term" value="C:plasma membrane"/>
    <property type="evidence" value="ECO:0007669"/>
    <property type="project" value="UniProtKB-SubCell"/>
</dbReference>
<dbReference type="Proteomes" id="UP000475265">
    <property type="component" value="Unassembled WGS sequence"/>
</dbReference>
<dbReference type="PANTHER" id="PTHR32089">
    <property type="entry name" value="METHYL-ACCEPTING CHEMOTAXIS PROTEIN MCPB"/>
    <property type="match status" value="1"/>
</dbReference>
<evidence type="ECO:0000313" key="12">
    <source>
        <dbReference type="EMBL" id="KAF2392554.1"/>
    </source>
</evidence>
<evidence type="ECO:0000256" key="1">
    <source>
        <dbReference type="ARBA" id="ARBA00004651"/>
    </source>
</evidence>
<dbReference type="PROSITE" id="PS50885">
    <property type="entry name" value="HAMP"/>
    <property type="match status" value="1"/>
</dbReference>
<dbReference type="InterPro" id="IPR003660">
    <property type="entry name" value="HAMP_dom"/>
</dbReference>
<comment type="subcellular location">
    <subcellularLocation>
        <location evidence="1">Cell membrane</location>
        <topology evidence="1">Multi-pass membrane protein</topology>
    </subcellularLocation>
</comment>
<dbReference type="RefSeq" id="WP_163908112.1">
    <property type="nucleotide sequence ID" value="NZ_JAAAXX010000001.1"/>
</dbReference>
<dbReference type="SMART" id="SM00283">
    <property type="entry name" value="MA"/>
    <property type="match status" value="1"/>
</dbReference>
<dbReference type="Pfam" id="PF00015">
    <property type="entry name" value="MCPsignal"/>
    <property type="match status" value="1"/>
</dbReference>
<keyword evidence="3" id="KW-0488">Methylation</keyword>
<reference evidence="12 13" key="1">
    <citation type="submission" date="2019-12" db="EMBL/GenBank/DDBJ databases">
        <title>Endophytic bacteria associated with Panax ginseng seedlings.</title>
        <authorList>
            <person name="Park J.M."/>
            <person name="Shin R."/>
            <person name="Jo S.H."/>
        </authorList>
    </citation>
    <scope>NUCLEOTIDE SEQUENCE [LARGE SCALE GENOMIC DNA]</scope>
    <source>
        <strain evidence="12 13">PgKB32</strain>
    </source>
</reference>
<feature type="domain" description="HAMP" evidence="11">
    <location>
        <begin position="318"/>
        <end position="371"/>
    </location>
</feature>
<keyword evidence="4" id="KW-0812">Transmembrane</keyword>
<dbReference type="PROSITE" id="PS50111">
    <property type="entry name" value="CHEMOTAXIS_TRANSDUC_2"/>
    <property type="match status" value="1"/>
</dbReference>
<dbReference type="InterPro" id="IPR004089">
    <property type="entry name" value="MCPsignal_dom"/>
</dbReference>
<dbReference type="PANTHER" id="PTHR32089:SF119">
    <property type="entry name" value="METHYL-ACCEPTING CHEMOTAXIS PROTEIN CTPL"/>
    <property type="match status" value="1"/>
</dbReference>
<dbReference type="PRINTS" id="PR00260">
    <property type="entry name" value="CHEMTRNSDUCR"/>
</dbReference>
<dbReference type="CDD" id="cd11386">
    <property type="entry name" value="MCP_signal"/>
    <property type="match status" value="1"/>
</dbReference>
<comment type="caution">
    <text evidence="12">The sequence shown here is derived from an EMBL/GenBank/DDBJ whole genome shotgun (WGS) entry which is preliminary data.</text>
</comment>
<dbReference type="Gene3D" id="1.10.287.950">
    <property type="entry name" value="Methyl-accepting chemotaxis protein"/>
    <property type="match status" value="1"/>
</dbReference>
<proteinExistence type="inferred from homology"/>
<evidence type="ECO:0000313" key="13">
    <source>
        <dbReference type="Proteomes" id="UP000475265"/>
    </source>
</evidence>
<sequence length="648" mass="68909">MRLKLLTNLNTLLLVAVCVALGATLWWSQKALERPYLLMERYLGLSQQFQNEVARNVEDYLSSGDALRLSSASQAIDGLQKELTELPPALAETLRPSLSSLEEFSKTDLLAAGKLAGDPQALLLQAERELGASLDQLSQYASANATYLAPLLAASQHLGKLSLARDKLVSSGRSELAADVEREVANIRTQAEQLDALPLLGVTTSSESSTDDFASLMGLENTEKAVAEDAGVGLKRELNSLLTRYPAELARTRDQIQKRADLSAATHTKITAVQQAIAGLEPVVRAQHGQIQGEVRLMQGLMIGLILLIALLIDTLQRRLARTLTNLAPALSTWAEGDFSQDIQLGKTNRELHDIQASLNRLRAYLVDLVGTIRLNAEQVAGSSRTLAELSNDLHSGAEHQAGDTALIRDSLGELEATIQQVAGDASQAADASRNAGLAVEQGQKVIGLSLTGLHALVGEVQGNAQMIEHLAEESATIGGVLTVIRSIADQTNLLALNAAIEAARAGEMGRGFAVVAEEVRSLAQRTAGATSEIQTLIAGLQTAARQSVEGMRAQVEHAEATANQAQAADGALDKIVGAIQTIADTAVRIADVTAQQSGAVSEIRDHSKRIHQLGGDNLLRIGQGREQGENLLVLGGRLHTAVQAFRV</sequence>
<protein>
    <submittedName>
        <fullName evidence="12">Methyl-accepting chemotaxis protein CtpL</fullName>
    </submittedName>
</protein>
<dbReference type="AlphaFoldDB" id="A0A6L5BZ90"/>
<evidence type="ECO:0000256" key="4">
    <source>
        <dbReference type="ARBA" id="ARBA00022692"/>
    </source>
</evidence>
<keyword evidence="7 9" id="KW-0807">Transducer</keyword>
<dbReference type="EMBL" id="JAAAXX010000001">
    <property type="protein sequence ID" value="KAF2392554.1"/>
    <property type="molecule type" value="Genomic_DNA"/>
</dbReference>
<keyword evidence="5" id="KW-1133">Transmembrane helix</keyword>
<dbReference type="SUPFAM" id="SSF58104">
    <property type="entry name" value="Methyl-accepting chemotaxis protein (MCP) signaling domain"/>
    <property type="match status" value="1"/>
</dbReference>
<organism evidence="12 13">
    <name type="scientific">Pseudomonas frederiksbergensis</name>
    <dbReference type="NCBI Taxonomy" id="104087"/>
    <lineage>
        <taxon>Bacteria</taxon>
        <taxon>Pseudomonadati</taxon>
        <taxon>Pseudomonadota</taxon>
        <taxon>Gammaproteobacteria</taxon>
        <taxon>Pseudomonadales</taxon>
        <taxon>Pseudomonadaceae</taxon>
        <taxon>Pseudomonas</taxon>
    </lineage>
</organism>
<evidence type="ECO:0000256" key="8">
    <source>
        <dbReference type="ARBA" id="ARBA00029447"/>
    </source>
</evidence>
<keyword evidence="6" id="KW-0472">Membrane</keyword>
<dbReference type="GO" id="GO:0004888">
    <property type="term" value="F:transmembrane signaling receptor activity"/>
    <property type="evidence" value="ECO:0007669"/>
    <property type="project" value="InterPro"/>
</dbReference>
<evidence type="ECO:0000259" key="10">
    <source>
        <dbReference type="PROSITE" id="PS50111"/>
    </source>
</evidence>